<feature type="compositionally biased region" description="Basic residues" evidence="1">
    <location>
        <begin position="230"/>
        <end position="239"/>
    </location>
</feature>
<accession>A0ABY8TI44</accession>
<dbReference type="InterPro" id="IPR050052">
    <property type="entry name" value="ATP-dep_Clp_protease_ClpX"/>
</dbReference>
<name>A0ABY8TI44_TETOB</name>
<evidence type="ECO:0000256" key="1">
    <source>
        <dbReference type="SAM" id="MobiDB-lite"/>
    </source>
</evidence>
<protein>
    <recommendedName>
        <fullName evidence="2">ATPase AAA-type core domain-containing protein</fullName>
    </recommendedName>
</protein>
<reference evidence="3 4" key="1">
    <citation type="submission" date="2023-05" db="EMBL/GenBank/DDBJ databases">
        <title>A 100% complete, gapless, phased diploid assembly of the Scenedesmus obliquus UTEX 3031 genome.</title>
        <authorList>
            <person name="Biondi T.C."/>
            <person name="Hanschen E.R."/>
            <person name="Kwon T."/>
            <person name="Eng W."/>
            <person name="Kruse C.P.S."/>
            <person name="Koehler S.I."/>
            <person name="Kunde Y."/>
            <person name="Gleasner C.D."/>
            <person name="You Mak K.T."/>
            <person name="Polle J."/>
            <person name="Hovde B.T."/>
            <person name="Starkenburg S.R."/>
        </authorList>
    </citation>
    <scope>NUCLEOTIDE SEQUENCE [LARGE SCALE GENOMIC DNA]</scope>
    <source>
        <strain evidence="3 4">DOE0152z</strain>
    </source>
</reference>
<evidence type="ECO:0000313" key="3">
    <source>
        <dbReference type="EMBL" id="WIA08759.1"/>
    </source>
</evidence>
<dbReference type="Gene3D" id="3.40.50.300">
    <property type="entry name" value="P-loop containing nucleotide triphosphate hydrolases"/>
    <property type="match status" value="1"/>
</dbReference>
<feature type="compositionally biased region" description="Gly residues" evidence="1">
    <location>
        <begin position="220"/>
        <end position="229"/>
    </location>
</feature>
<feature type="region of interest" description="Disordered" evidence="1">
    <location>
        <begin position="217"/>
        <end position="245"/>
    </location>
</feature>
<dbReference type="PANTHER" id="PTHR48102:SF3">
    <property type="entry name" value="ATP-DEPENDENT PROTEASE ATPASE SUBUNIT HSLU"/>
    <property type="match status" value="1"/>
</dbReference>
<dbReference type="Pfam" id="PF00004">
    <property type="entry name" value="AAA"/>
    <property type="match status" value="1"/>
</dbReference>
<dbReference type="EMBL" id="CP126208">
    <property type="protein sequence ID" value="WIA08759.1"/>
    <property type="molecule type" value="Genomic_DNA"/>
</dbReference>
<dbReference type="SUPFAM" id="SSF52540">
    <property type="entry name" value="P-loop containing nucleoside triphosphate hydrolases"/>
    <property type="match status" value="1"/>
</dbReference>
<evidence type="ECO:0000259" key="2">
    <source>
        <dbReference type="Pfam" id="PF00004"/>
    </source>
</evidence>
<gene>
    <name evidence="3" type="ORF">OEZ85_008182</name>
</gene>
<dbReference type="InterPro" id="IPR003959">
    <property type="entry name" value="ATPase_AAA_core"/>
</dbReference>
<organism evidence="3 4">
    <name type="scientific">Tetradesmus obliquus</name>
    <name type="common">Green alga</name>
    <name type="synonym">Acutodesmus obliquus</name>
    <dbReference type="NCBI Taxonomy" id="3088"/>
    <lineage>
        <taxon>Eukaryota</taxon>
        <taxon>Viridiplantae</taxon>
        <taxon>Chlorophyta</taxon>
        <taxon>core chlorophytes</taxon>
        <taxon>Chlorophyceae</taxon>
        <taxon>CS clade</taxon>
        <taxon>Sphaeropleales</taxon>
        <taxon>Scenedesmaceae</taxon>
        <taxon>Tetradesmus</taxon>
    </lineage>
</organism>
<dbReference type="PANTHER" id="PTHR48102">
    <property type="entry name" value="ATP-DEPENDENT CLP PROTEASE ATP-BINDING SUBUNIT CLPX-LIKE, MITOCHONDRIAL-RELATED"/>
    <property type="match status" value="1"/>
</dbReference>
<keyword evidence="4" id="KW-1185">Reference proteome</keyword>
<evidence type="ECO:0000313" key="4">
    <source>
        <dbReference type="Proteomes" id="UP001244341"/>
    </source>
</evidence>
<proteinExistence type="predicted"/>
<dbReference type="Proteomes" id="UP001244341">
    <property type="component" value="Chromosome 1b"/>
</dbReference>
<sequence>MGSSSKAAQLTPAAITQQLDKHIVGQAAAKRAVAVALRNRWRRHRLPSEIAEEITPKNILMIGPTGCGKTEIARRLAKLVEAPFVKVEATKFTELGFVGRDVDEIVKDLMEAALTLTKQRLAAGLRAAAAAVVERLLLQALLGGAEPSTYDAFRPMYQSGELDDNMVELDLDALADITAAAAGPAGSSSSSSSNGGPAAAGHAALGSLASTIMEAMSRHGAGGPGGLQGRGKRRMKVRGAGRGGG</sequence>
<feature type="domain" description="ATPase AAA-type core" evidence="2">
    <location>
        <begin position="59"/>
        <end position="107"/>
    </location>
</feature>
<dbReference type="InterPro" id="IPR027417">
    <property type="entry name" value="P-loop_NTPase"/>
</dbReference>